<dbReference type="Proteomes" id="UP000054217">
    <property type="component" value="Unassembled WGS sequence"/>
</dbReference>
<reference evidence="1 2" key="1">
    <citation type="submission" date="2014-04" db="EMBL/GenBank/DDBJ databases">
        <authorList>
            <consortium name="DOE Joint Genome Institute"/>
            <person name="Kuo A."/>
            <person name="Kohler A."/>
            <person name="Costa M.D."/>
            <person name="Nagy L.G."/>
            <person name="Floudas D."/>
            <person name="Copeland A."/>
            <person name="Barry K.W."/>
            <person name="Cichocki N."/>
            <person name="Veneault-Fourrey C."/>
            <person name="LaButti K."/>
            <person name="Lindquist E.A."/>
            <person name="Lipzen A."/>
            <person name="Lundell T."/>
            <person name="Morin E."/>
            <person name="Murat C."/>
            <person name="Sun H."/>
            <person name="Tunlid A."/>
            <person name="Henrissat B."/>
            <person name="Grigoriev I.V."/>
            <person name="Hibbett D.S."/>
            <person name="Martin F."/>
            <person name="Nordberg H.P."/>
            <person name="Cantor M.N."/>
            <person name="Hua S.X."/>
        </authorList>
    </citation>
    <scope>NUCLEOTIDE SEQUENCE [LARGE SCALE GENOMIC DNA]</scope>
    <source>
        <strain evidence="1 2">Marx 270</strain>
    </source>
</reference>
<name>A0A0C3J7T6_PISTI</name>
<keyword evidence="2" id="KW-1185">Reference proteome</keyword>
<organism evidence="1 2">
    <name type="scientific">Pisolithus tinctorius Marx 270</name>
    <dbReference type="NCBI Taxonomy" id="870435"/>
    <lineage>
        <taxon>Eukaryota</taxon>
        <taxon>Fungi</taxon>
        <taxon>Dikarya</taxon>
        <taxon>Basidiomycota</taxon>
        <taxon>Agaricomycotina</taxon>
        <taxon>Agaricomycetes</taxon>
        <taxon>Agaricomycetidae</taxon>
        <taxon>Boletales</taxon>
        <taxon>Sclerodermatineae</taxon>
        <taxon>Pisolithaceae</taxon>
        <taxon>Pisolithus</taxon>
    </lineage>
</organism>
<dbReference type="EMBL" id="KN831968">
    <property type="protein sequence ID" value="KIO05113.1"/>
    <property type="molecule type" value="Genomic_DNA"/>
</dbReference>
<dbReference type="AlphaFoldDB" id="A0A0C3J7T6"/>
<sequence length="147" mass="16485">MKVKSKQELMPNLGTRRRCDLSSIAMQLGRVQVYPLSLSTLLTRGVSRTPGLYSGQHTAHSRYRILCAGLIHAGGEFQRLCKLQGGRDNKRECSTGAKPEMGFREAPVLPSVNPVSIWEMESRRSDSLSHDADFWSRSKPSRNIINQ</sequence>
<proteinExistence type="predicted"/>
<accession>A0A0C3J7T6</accession>
<protein>
    <submittedName>
        <fullName evidence="1">Uncharacterized protein</fullName>
    </submittedName>
</protein>
<dbReference type="HOGENOM" id="CLU_1768855_0_0_1"/>
<gene>
    <name evidence="1" type="ORF">M404DRAFT_533680</name>
</gene>
<dbReference type="InParanoid" id="A0A0C3J7T6"/>
<evidence type="ECO:0000313" key="2">
    <source>
        <dbReference type="Proteomes" id="UP000054217"/>
    </source>
</evidence>
<evidence type="ECO:0000313" key="1">
    <source>
        <dbReference type="EMBL" id="KIO05113.1"/>
    </source>
</evidence>
<reference evidence="2" key="2">
    <citation type="submission" date="2015-01" db="EMBL/GenBank/DDBJ databases">
        <title>Evolutionary Origins and Diversification of the Mycorrhizal Mutualists.</title>
        <authorList>
            <consortium name="DOE Joint Genome Institute"/>
            <consortium name="Mycorrhizal Genomics Consortium"/>
            <person name="Kohler A."/>
            <person name="Kuo A."/>
            <person name="Nagy L.G."/>
            <person name="Floudas D."/>
            <person name="Copeland A."/>
            <person name="Barry K.W."/>
            <person name="Cichocki N."/>
            <person name="Veneault-Fourrey C."/>
            <person name="LaButti K."/>
            <person name="Lindquist E.A."/>
            <person name="Lipzen A."/>
            <person name="Lundell T."/>
            <person name="Morin E."/>
            <person name="Murat C."/>
            <person name="Riley R."/>
            <person name="Ohm R."/>
            <person name="Sun H."/>
            <person name="Tunlid A."/>
            <person name="Henrissat B."/>
            <person name="Grigoriev I.V."/>
            <person name="Hibbett D.S."/>
            <person name="Martin F."/>
        </authorList>
    </citation>
    <scope>NUCLEOTIDE SEQUENCE [LARGE SCALE GENOMIC DNA]</scope>
    <source>
        <strain evidence="2">Marx 270</strain>
    </source>
</reference>